<dbReference type="Pfam" id="PF04570">
    <property type="entry name" value="zf-FLZ"/>
    <property type="match status" value="1"/>
</dbReference>
<protein>
    <recommendedName>
        <fullName evidence="7">FLZ-type domain-containing protein</fullName>
    </recommendedName>
</protein>
<proteinExistence type="inferred from homology"/>
<dbReference type="PANTHER" id="PTHR33059:SF4">
    <property type="entry name" value="FCS-LIKE ZINC FINGER 5"/>
    <property type="match status" value="1"/>
</dbReference>
<dbReference type="PANTHER" id="PTHR33059">
    <property type="entry name" value="FCS-LIKE ZINC FINGER 5"/>
    <property type="match status" value="1"/>
</dbReference>
<reference evidence="8" key="2">
    <citation type="journal article" date="2015" name="Data Brief">
        <title>Shoot transcriptome of the giant reed, Arundo donax.</title>
        <authorList>
            <person name="Barrero R.A."/>
            <person name="Guerrero F.D."/>
            <person name="Moolhuijzen P."/>
            <person name="Goolsby J.A."/>
            <person name="Tidwell J."/>
            <person name="Bellgard S.E."/>
            <person name="Bellgard M.I."/>
        </authorList>
    </citation>
    <scope>NUCLEOTIDE SEQUENCE</scope>
    <source>
        <tissue evidence="8">Shoot tissue taken approximately 20 cm above the soil surface</tissue>
    </source>
</reference>
<dbReference type="EMBL" id="GBRH01207606">
    <property type="protein sequence ID" value="JAD90289.1"/>
    <property type="molecule type" value="Transcribed_RNA"/>
</dbReference>
<comment type="similarity">
    <text evidence="2">Belongs to the FLZ family.</text>
</comment>
<evidence type="ECO:0000259" key="7">
    <source>
        <dbReference type="PROSITE" id="PS51795"/>
    </source>
</evidence>
<dbReference type="GO" id="GO:0046872">
    <property type="term" value="F:metal ion binding"/>
    <property type="evidence" value="ECO:0007669"/>
    <property type="project" value="UniProtKB-KW"/>
</dbReference>
<organism evidence="8">
    <name type="scientific">Arundo donax</name>
    <name type="common">Giant reed</name>
    <name type="synonym">Donax arundinaceus</name>
    <dbReference type="NCBI Taxonomy" id="35708"/>
    <lineage>
        <taxon>Eukaryota</taxon>
        <taxon>Viridiplantae</taxon>
        <taxon>Streptophyta</taxon>
        <taxon>Embryophyta</taxon>
        <taxon>Tracheophyta</taxon>
        <taxon>Spermatophyta</taxon>
        <taxon>Magnoliopsida</taxon>
        <taxon>Liliopsida</taxon>
        <taxon>Poales</taxon>
        <taxon>Poaceae</taxon>
        <taxon>PACMAD clade</taxon>
        <taxon>Arundinoideae</taxon>
        <taxon>Arundineae</taxon>
        <taxon>Arundo</taxon>
    </lineage>
</organism>
<evidence type="ECO:0000256" key="1">
    <source>
        <dbReference type="ARBA" id="ARBA00004496"/>
    </source>
</evidence>
<evidence type="ECO:0000256" key="4">
    <source>
        <dbReference type="ARBA" id="ARBA00022723"/>
    </source>
</evidence>
<comment type="subcellular location">
    <subcellularLocation>
        <location evidence="1">Cytoplasm</location>
    </subcellularLocation>
</comment>
<keyword evidence="4" id="KW-0479">Metal-binding</keyword>
<feature type="zinc finger region" description="FLZ-type" evidence="5">
    <location>
        <begin position="70"/>
        <end position="134"/>
    </location>
</feature>
<evidence type="ECO:0000313" key="8">
    <source>
        <dbReference type="EMBL" id="JAD90289.1"/>
    </source>
</evidence>
<keyword evidence="3" id="KW-0963">Cytoplasm</keyword>
<dbReference type="AlphaFoldDB" id="A0A0A9DNY9"/>
<reference evidence="8" key="1">
    <citation type="submission" date="2014-09" db="EMBL/GenBank/DDBJ databases">
        <authorList>
            <person name="Magalhaes I.L.F."/>
            <person name="Oliveira U."/>
            <person name="Santos F.R."/>
            <person name="Vidigal T.H.D.A."/>
            <person name="Brescovit A.D."/>
            <person name="Santos A.J."/>
        </authorList>
    </citation>
    <scope>NUCLEOTIDE SEQUENCE</scope>
    <source>
        <tissue evidence="8">Shoot tissue taken approximately 20 cm above the soil surface</tissue>
    </source>
</reference>
<feature type="domain" description="FLZ-type" evidence="7">
    <location>
        <begin position="70"/>
        <end position="134"/>
    </location>
</feature>
<dbReference type="InterPro" id="IPR007650">
    <property type="entry name" value="Zf-FLZ_dom"/>
</dbReference>
<evidence type="ECO:0000256" key="2">
    <source>
        <dbReference type="ARBA" id="ARBA00009374"/>
    </source>
</evidence>
<feature type="compositionally biased region" description="Low complexity" evidence="6">
    <location>
        <begin position="32"/>
        <end position="46"/>
    </location>
</feature>
<name>A0A0A9DNY9_ARUDO</name>
<dbReference type="PROSITE" id="PS51795">
    <property type="entry name" value="ZF_FLZ"/>
    <property type="match status" value="1"/>
</dbReference>
<sequence>MATRKRSRSSGATPSAMRRTTSLSELAPPPRAARGGSAAPAPAETGAGAGLSAVQRWHSSDCFPVTETAAFLKACGLCNRHLGPGRDTFIYMCVSLVRSFFGVIRVGSVCKYSYSIPLLKIRRAALIASRCFPL</sequence>
<feature type="compositionally biased region" description="Polar residues" evidence="6">
    <location>
        <begin position="9"/>
        <end position="24"/>
    </location>
</feature>
<evidence type="ECO:0000256" key="5">
    <source>
        <dbReference type="PROSITE-ProRule" id="PRU01131"/>
    </source>
</evidence>
<dbReference type="GO" id="GO:0005737">
    <property type="term" value="C:cytoplasm"/>
    <property type="evidence" value="ECO:0007669"/>
    <property type="project" value="UniProtKB-SubCell"/>
</dbReference>
<evidence type="ECO:0000256" key="3">
    <source>
        <dbReference type="ARBA" id="ARBA00022490"/>
    </source>
</evidence>
<accession>A0A0A9DNY9</accession>
<evidence type="ECO:0000256" key="6">
    <source>
        <dbReference type="SAM" id="MobiDB-lite"/>
    </source>
</evidence>
<feature type="region of interest" description="Disordered" evidence="6">
    <location>
        <begin position="1"/>
        <end position="47"/>
    </location>
</feature>